<dbReference type="OrthoDB" id="5233753at2759"/>
<dbReference type="AlphaFoldDB" id="Q2GM25"/>
<proteinExistence type="predicted"/>
<dbReference type="GeneID" id="4397270"/>
<dbReference type="EMBL" id="CH408036">
    <property type="protein sequence ID" value="EAQ83161.1"/>
    <property type="molecule type" value="Genomic_DNA"/>
</dbReference>
<dbReference type="VEuPathDB" id="FungiDB:CHGG_10979"/>
<sequence length="291" mass="32949">MLPLTLSQLLDDWEFDKYESTPKKARFALESHFDNMLAFDDEGDLWIDVGGGEAKAGDGGRQRPGLYRFRVCSQTLRRKSQGWDDVLSESYRKRKAEPDDGSKQEELVVVLPDHQPGAVAVLLAVIHNRLDMMPPSQNRIHSHYEAISAIPSVSDDYDVVHLFSPFVSAWVQCGRLPHYTRGMTYDYTTIVHRLNIAWQTGAVDLLKDAINHFLFRMTKVELDKLWDAANNTPTIAIFPTLLMFVEDLAAVRQKLIQSALRFYEQVTDGLRKNSTTGCKKAMFGAVDRAAV</sequence>
<dbReference type="Proteomes" id="UP000001056">
    <property type="component" value="Unassembled WGS sequence"/>
</dbReference>
<accession>Q2GM25</accession>
<gene>
    <name evidence="1" type="ORF">CHGG_10979</name>
</gene>
<dbReference type="InParanoid" id="Q2GM25"/>
<keyword evidence="2" id="KW-1185">Reference proteome</keyword>
<reference evidence="2" key="1">
    <citation type="journal article" date="2015" name="Genome Announc.">
        <title>Draft genome sequence of the cellulolytic fungus Chaetomium globosum.</title>
        <authorList>
            <person name="Cuomo C.A."/>
            <person name="Untereiner W.A."/>
            <person name="Ma L.-J."/>
            <person name="Grabherr M."/>
            <person name="Birren B.W."/>
        </authorList>
    </citation>
    <scope>NUCLEOTIDE SEQUENCE [LARGE SCALE GENOMIC DNA]</scope>
    <source>
        <strain evidence="2">ATCC 6205 / CBS 148.51 / DSM 1962 / NBRC 6347 / NRRL 1970</strain>
    </source>
</reference>
<dbReference type="HOGENOM" id="CLU_956456_0_0_1"/>
<evidence type="ECO:0000313" key="1">
    <source>
        <dbReference type="EMBL" id="EAQ83161.1"/>
    </source>
</evidence>
<evidence type="ECO:0000313" key="2">
    <source>
        <dbReference type="Proteomes" id="UP000001056"/>
    </source>
</evidence>
<name>Q2GM25_CHAGB</name>
<protein>
    <submittedName>
        <fullName evidence="1">Uncharacterized protein</fullName>
    </submittedName>
</protein>
<dbReference type="RefSeq" id="XP_001226246.1">
    <property type="nucleotide sequence ID" value="XM_001226245.1"/>
</dbReference>
<organism evidence="1 2">
    <name type="scientific">Chaetomium globosum (strain ATCC 6205 / CBS 148.51 / DSM 1962 / NBRC 6347 / NRRL 1970)</name>
    <name type="common">Soil fungus</name>
    <dbReference type="NCBI Taxonomy" id="306901"/>
    <lineage>
        <taxon>Eukaryota</taxon>
        <taxon>Fungi</taxon>
        <taxon>Dikarya</taxon>
        <taxon>Ascomycota</taxon>
        <taxon>Pezizomycotina</taxon>
        <taxon>Sordariomycetes</taxon>
        <taxon>Sordariomycetidae</taxon>
        <taxon>Sordariales</taxon>
        <taxon>Chaetomiaceae</taxon>
        <taxon>Chaetomium</taxon>
    </lineage>
</organism>